<evidence type="ECO:0000256" key="1">
    <source>
        <dbReference type="SAM" id="MobiDB-lite"/>
    </source>
</evidence>
<gene>
    <name evidence="3" type="ORF">BDV25DRAFT_170417</name>
</gene>
<sequence length="439" mass="49833">MDNPTEPILNANEYYVTHIKQTALYCILLVPLLIPLISHKLHLRKNPRPKGCRKLGLPPNKSNLHDEYHPKYSQPVPETDTDTPSWRIKALFAYPIKSCTGIELDVADIVPTGFTYDRQFCFAEYITPKTNANSQQPHWTVRTLRDGDLCRLALIKPEIWVPDPTAPDYSPSLDEVQSHGVMVIHYPRVPQSLICKISLALGLLPKHQSFSVPFLPKTTHSYPSAPLKVWKDFPPSYNYAIHLPPSLHHFLDPHSTRGPLSLFRANPSHPRQIFRNAPRKPDLGFQPVTGFADAYPIHLLSLSSVQHVAAKCRPEIPHLSIRRFRANMIIQGPGPFEEDGWKRIRVSDVDMYTACRTIRCRLPNVDPDTGVRHPSQPDRTLKAYRRIDRGDLTNAALGMQVVPALRECRIRVGDRIQVLETGEHCYIKMLKPGEVVEGV</sequence>
<dbReference type="InterPro" id="IPR011037">
    <property type="entry name" value="Pyrv_Knase-like_insert_dom_sf"/>
</dbReference>
<evidence type="ECO:0000259" key="2">
    <source>
        <dbReference type="PROSITE" id="PS51340"/>
    </source>
</evidence>
<reference evidence="3 4" key="1">
    <citation type="submission" date="2019-04" db="EMBL/GenBank/DDBJ databases">
        <title>Friends and foes A comparative genomics study of 23 Aspergillus species from section Flavi.</title>
        <authorList>
            <consortium name="DOE Joint Genome Institute"/>
            <person name="Kjaerbolling I."/>
            <person name="Vesth T."/>
            <person name="Frisvad J.C."/>
            <person name="Nybo J.L."/>
            <person name="Theobald S."/>
            <person name="Kildgaard S."/>
            <person name="Isbrandt T."/>
            <person name="Kuo A."/>
            <person name="Sato A."/>
            <person name="Lyhne E.K."/>
            <person name="Kogle M.E."/>
            <person name="Wiebenga A."/>
            <person name="Kun R.S."/>
            <person name="Lubbers R.J."/>
            <person name="Makela M.R."/>
            <person name="Barry K."/>
            <person name="Chovatia M."/>
            <person name="Clum A."/>
            <person name="Daum C."/>
            <person name="Haridas S."/>
            <person name="He G."/>
            <person name="LaButti K."/>
            <person name="Lipzen A."/>
            <person name="Mondo S."/>
            <person name="Riley R."/>
            <person name="Salamov A."/>
            <person name="Simmons B.A."/>
            <person name="Magnuson J.K."/>
            <person name="Henrissat B."/>
            <person name="Mortensen U.H."/>
            <person name="Larsen T.O."/>
            <person name="Devries R.P."/>
            <person name="Grigoriev I.V."/>
            <person name="Machida M."/>
            <person name="Baker S.E."/>
            <person name="Andersen M.R."/>
        </authorList>
    </citation>
    <scope>NUCLEOTIDE SEQUENCE [LARGE SCALE GENOMIC DNA]</scope>
    <source>
        <strain evidence="3 4">IBT 18842</strain>
    </source>
</reference>
<name>A0A5N6THP0_ASPAV</name>
<evidence type="ECO:0000313" key="4">
    <source>
        <dbReference type="Proteomes" id="UP000325780"/>
    </source>
</evidence>
<dbReference type="AlphaFoldDB" id="A0A5N6THP0"/>
<organism evidence="3 4">
    <name type="scientific">Aspergillus avenaceus</name>
    <dbReference type="NCBI Taxonomy" id="36643"/>
    <lineage>
        <taxon>Eukaryota</taxon>
        <taxon>Fungi</taxon>
        <taxon>Dikarya</taxon>
        <taxon>Ascomycota</taxon>
        <taxon>Pezizomycotina</taxon>
        <taxon>Eurotiomycetes</taxon>
        <taxon>Eurotiomycetidae</taxon>
        <taxon>Eurotiales</taxon>
        <taxon>Aspergillaceae</taxon>
        <taxon>Aspergillus</taxon>
        <taxon>Aspergillus subgen. Circumdati</taxon>
    </lineage>
</organism>
<dbReference type="EMBL" id="ML742324">
    <property type="protein sequence ID" value="KAE8145659.1"/>
    <property type="molecule type" value="Genomic_DNA"/>
</dbReference>
<feature type="region of interest" description="Disordered" evidence="1">
    <location>
        <begin position="61"/>
        <end position="81"/>
    </location>
</feature>
<dbReference type="PANTHER" id="PTHR14237">
    <property type="entry name" value="MOLYBDOPTERIN COFACTOR SULFURASE MOSC"/>
    <property type="match status" value="1"/>
</dbReference>
<keyword evidence="4" id="KW-1185">Reference proteome</keyword>
<dbReference type="GO" id="GO:0030170">
    <property type="term" value="F:pyridoxal phosphate binding"/>
    <property type="evidence" value="ECO:0007669"/>
    <property type="project" value="InterPro"/>
</dbReference>
<dbReference type="Proteomes" id="UP000325780">
    <property type="component" value="Unassembled WGS sequence"/>
</dbReference>
<dbReference type="Pfam" id="PF03473">
    <property type="entry name" value="MOSC"/>
    <property type="match status" value="1"/>
</dbReference>
<protein>
    <submittedName>
        <fullName evidence="3">MOSC-domain-containing protein</fullName>
    </submittedName>
</protein>
<dbReference type="GO" id="GO:0003824">
    <property type="term" value="F:catalytic activity"/>
    <property type="evidence" value="ECO:0007669"/>
    <property type="project" value="InterPro"/>
</dbReference>
<dbReference type="InterPro" id="IPR005302">
    <property type="entry name" value="MoCF_Sase_C"/>
</dbReference>
<dbReference type="OrthoDB" id="17255at2759"/>
<feature type="domain" description="MOSC" evidence="2">
    <location>
        <begin position="260"/>
        <end position="419"/>
    </location>
</feature>
<accession>A0A5N6THP0</accession>
<dbReference type="PROSITE" id="PS51340">
    <property type="entry name" value="MOSC"/>
    <property type="match status" value="1"/>
</dbReference>
<dbReference type="PANTHER" id="PTHR14237:SF23">
    <property type="entry name" value="MOSC DOMAIN PROTEIN (AFU_ORTHOLOGUE AFUA_7G05900)"/>
    <property type="match status" value="1"/>
</dbReference>
<dbReference type="InterPro" id="IPR005303">
    <property type="entry name" value="MOCOS_middle"/>
</dbReference>
<dbReference type="Pfam" id="PF03476">
    <property type="entry name" value="MOSC_N"/>
    <property type="match status" value="1"/>
</dbReference>
<proteinExistence type="predicted"/>
<dbReference type="SUPFAM" id="SSF50800">
    <property type="entry name" value="PK beta-barrel domain-like"/>
    <property type="match status" value="1"/>
</dbReference>
<dbReference type="GO" id="GO:0030151">
    <property type="term" value="F:molybdenum ion binding"/>
    <property type="evidence" value="ECO:0007669"/>
    <property type="project" value="InterPro"/>
</dbReference>
<evidence type="ECO:0000313" key="3">
    <source>
        <dbReference type="EMBL" id="KAE8145659.1"/>
    </source>
</evidence>